<dbReference type="Proteomes" id="UP000234681">
    <property type="component" value="Chromosome 2"/>
</dbReference>
<evidence type="ECO:0000313" key="1">
    <source>
        <dbReference type="EMBL" id="EDM10269.1"/>
    </source>
</evidence>
<gene>
    <name evidence="1" type="ORF">rCG_44607</name>
</gene>
<protein>
    <submittedName>
        <fullName evidence="1">RCG44607</fullName>
    </submittedName>
</protein>
<sequence>MNSTGKGSIFQSGYSLVCFSSQESRRSQQAIQSFGNVLPSAKVD</sequence>
<dbReference type="EMBL" id="CH473955">
    <property type="protein sequence ID" value="EDM10269.1"/>
    <property type="molecule type" value="Genomic_DNA"/>
</dbReference>
<organism evidence="1 2">
    <name type="scientific">Rattus norvegicus</name>
    <name type="common">Rat</name>
    <dbReference type="NCBI Taxonomy" id="10116"/>
    <lineage>
        <taxon>Eukaryota</taxon>
        <taxon>Metazoa</taxon>
        <taxon>Chordata</taxon>
        <taxon>Craniata</taxon>
        <taxon>Vertebrata</taxon>
        <taxon>Euteleostomi</taxon>
        <taxon>Mammalia</taxon>
        <taxon>Eutheria</taxon>
        <taxon>Euarchontoglires</taxon>
        <taxon>Glires</taxon>
        <taxon>Rodentia</taxon>
        <taxon>Myomorpha</taxon>
        <taxon>Muroidea</taxon>
        <taxon>Muridae</taxon>
        <taxon>Murinae</taxon>
        <taxon>Rattus</taxon>
    </lineage>
</organism>
<reference evidence="2" key="1">
    <citation type="submission" date="2005-09" db="EMBL/GenBank/DDBJ databases">
        <authorList>
            <person name="Mural R.J."/>
            <person name="Li P.W."/>
            <person name="Adams M.D."/>
            <person name="Amanatides P.G."/>
            <person name="Baden-Tillson H."/>
            <person name="Barnstead M."/>
            <person name="Chin S.H."/>
            <person name="Dew I."/>
            <person name="Evans C.A."/>
            <person name="Ferriera S."/>
            <person name="Flanigan M."/>
            <person name="Fosler C."/>
            <person name="Glodek A."/>
            <person name="Gu Z."/>
            <person name="Holt R.A."/>
            <person name="Jennings D."/>
            <person name="Kraft C.L."/>
            <person name="Lu F."/>
            <person name="Nguyen T."/>
            <person name="Nusskern D.R."/>
            <person name="Pfannkoch C.M."/>
            <person name="Sitter C."/>
            <person name="Sutton G.G."/>
            <person name="Venter J.C."/>
            <person name="Wang Z."/>
            <person name="Woodage T."/>
            <person name="Zheng X.H."/>
            <person name="Zhong F."/>
        </authorList>
    </citation>
    <scope>NUCLEOTIDE SEQUENCE [LARGE SCALE GENOMIC DNA]</scope>
    <source>
        <strain>BN</strain>
        <strain evidence="2">Sprague-Dawley</strain>
    </source>
</reference>
<accession>A6I5G1</accession>
<dbReference type="AlphaFoldDB" id="A6I5G1"/>
<name>A6I5G1_RAT</name>
<proteinExistence type="predicted"/>
<evidence type="ECO:0000313" key="2">
    <source>
        <dbReference type="Proteomes" id="UP000234681"/>
    </source>
</evidence>